<name>A0A7X5ZDP6_9MYCO</name>
<keyword evidence="3 5" id="KW-0238">DNA-binding</keyword>
<dbReference type="InterPro" id="IPR001647">
    <property type="entry name" value="HTH_TetR"/>
</dbReference>
<keyword evidence="4" id="KW-0804">Transcription</keyword>
<proteinExistence type="predicted"/>
<dbReference type="InterPro" id="IPR050109">
    <property type="entry name" value="HTH-type_TetR-like_transc_reg"/>
</dbReference>
<dbReference type="SUPFAM" id="SSF48498">
    <property type="entry name" value="Tetracyclin repressor-like, C-terminal domain"/>
    <property type="match status" value="1"/>
</dbReference>
<evidence type="ECO:0000313" key="8">
    <source>
        <dbReference type="Proteomes" id="UP000547444"/>
    </source>
</evidence>
<dbReference type="PROSITE" id="PS50977">
    <property type="entry name" value="HTH_TETR_2"/>
    <property type="match status" value="1"/>
</dbReference>
<keyword evidence="2" id="KW-0805">Transcription regulation</keyword>
<dbReference type="PANTHER" id="PTHR30055:SF146">
    <property type="entry name" value="HTH-TYPE TRANSCRIPTIONAL DUAL REGULATOR CECR"/>
    <property type="match status" value="1"/>
</dbReference>
<comment type="subunit">
    <text evidence="1">Homodimer.</text>
</comment>
<gene>
    <name evidence="7" type="ORF">FHU31_003236</name>
</gene>
<accession>A0A7X5ZDP6</accession>
<reference evidence="7 8" key="1">
    <citation type="submission" date="2020-03" db="EMBL/GenBank/DDBJ databases">
        <title>Sequencing the genomes of 1000 actinobacteria strains.</title>
        <authorList>
            <person name="Klenk H.-P."/>
        </authorList>
    </citation>
    <scope>NUCLEOTIDE SEQUENCE [LARGE SCALE GENOMIC DNA]</scope>
    <source>
        <strain evidence="7 8">DSM 44556</strain>
    </source>
</reference>
<dbReference type="Gene3D" id="1.10.357.10">
    <property type="entry name" value="Tetracycline Repressor, domain 2"/>
    <property type="match status" value="1"/>
</dbReference>
<evidence type="ECO:0000256" key="2">
    <source>
        <dbReference type="ARBA" id="ARBA00023015"/>
    </source>
</evidence>
<evidence type="ECO:0000259" key="6">
    <source>
        <dbReference type="PROSITE" id="PS50977"/>
    </source>
</evidence>
<evidence type="ECO:0000256" key="3">
    <source>
        <dbReference type="ARBA" id="ARBA00023125"/>
    </source>
</evidence>
<dbReference type="InterPro" id="IPR009057">
    <property type="entry name" value="Homeodomain-like_sf"/>
</dbReference>
<dbReference type="GO" id="GO:0000976">
    <property type="term" value="F:transcription cis-regulatory region binding"/>
    <property type="evidence" value="ECO:0007669"/>
    <property type="project" value="TreeGrafter"/>
</dbReference>
<evidence type="ECO:0000256" key="1">
    <source>
        <dbReference type="ARBA" id="ARBA00011738"/>
    </source>
</evidence>
<dbReference type="SUPFAM" id="SSF46689">
    <property type="entry name" value="Homeodomain-like"/>
    <property type="match status" value="1"/>
</dbReference>
<keyword evidence="8" id="KW-1185">Reference proteome</keyword>
<dbReference type="GO" id="GO:0003700">
    <property type="term" value="F:DNA-binding transcription factor activity"/>
    <property type="evidence" value="ECO:0007669"/>
    <property type="project" value="TreeGrafter"/>
</dbReference>
<feature type="DNA-binding region" description="H-T-H motif" evidence="5">
    <location>
        <begin position="41"/>
        <end position="60"/>
    </location>
</feature>
<organism evidence="7 8">
    <name type="scientific">Mycolicibacterium fluoranthenivorans</name>
    <dbReference type="NCBI Taxonomy" id="258505"/>
    <lineage>
        <taxon>Bacteria</taxon>
        <taxon>Bacillati</taxon>
        <taxon>Actinomycetota</taxon>
        <taxon>Actinomycetes</taxon>
        <taxon>Mycobacteriales</taxon>
        <taxon>Mycobacteriaceae</taxon>
        <taxon>Mycolicibacterium</taxon>
    </lineage>
</organism>
<dbReference type="InterPro" id="IPR036271">
    <property type="entry name" value="Tet_transcr_reg_TetR-rel_C_sf"/>
</dbReference>
<dbReference type="PANTHER" id="PTHR30055">
    <property type="entry name" value="HTH-TYPE TRANSCRIPTIONAL REGULATOR RUTR"/>
    <property type="match status" value="1"/>
</dbReference>
<evidence type="ECO:0000256" key="4">
    <source>
        <dbReference type="ARBA" id="ARBA00023163"/>
    </source>
</evidence>
<dbReference type="PRINTS" id="PR00455">
    <property type="entry name" value="HTHTETR"/>
</dbReference>
<dbReference type="Pfam" id="PF00440">
    <property type="entry name" value="TetR_N"/>
    <property type="match status" value="1"/>
</dbReference>
<dbReference type="GO" id="GO:0045892">
    <property type="term" value="P:negative regulation of DNA-templated transcription"/>
    <property type="evidence" value="ECO:0007669"/>
    <property type="project" value="UniProtKB-ARBA"/>
</dbReference>
<sequence length="216" mass="23791">MTQAEPAKQSKRVRLTGEQRERQLLDVAEKLFTERGYEAVSIEDIARAAGVSRPIVYHHYGSREGVFLACVARARREFERSLLDRVSAAGEDLTEVFRAGGEAYFDLIEDDPQRFVLLFTASSSLHAELSDQLGTLRADTIRTIATVIRQKDPSVESEVALAIAYSASGIGEQLGRWWLDEPSIPKRKLVSYYTGALNGAMKGILAVANVSDRSGG</sequence>
<dbReference type="AlphaFoldDB" id="A0A7X5ZDP6"/>
<dbReference type="Proteomes" id="UP000547444">
    <property type="component" value="Unassembled WGS sequence"/>
</dbReference>
<dbReference type="EMBL" id="JAANOW010000001">
    <property type="protein sequence ID" value="NIH96280.1"/>
    <property type="molecule type" value="Genomic_DNA"/>
</dbReference>
<evidence type="ECO:0000256" key="5">
    <source>
        <dbReference type="PROSITE-ProRule" id="PRU00335"/>
    </source>
</evidence>
<feature type="domain" description="HTH tetR-type" evidence="6">
    <location>
        <begin position="18"/>
        <end position="78"/>
    </location>
</feature>
<comment type="caution">
    <text evidence="7">The sequence shown here is derived from an EMBL/GenBank/DDBJ whole genome shotgun (WGS) entry which is preliminary data.</text>
</comment>
<dbReference type="RefSeq" id="WP_167159844.1">
    <property type="nucleotide sequence ID" value="NZ_JAANOW010000001.1"/>
</dbReference>
<evidence type="ECO:0000313" key="7">
    <source>
        <dbReference type="EMBL" id="NIH96280.1"/>
    </source>
</evidence>
<dbReference type="FunFam" id="1.10.10.60:FF:000141">
    <property type="entry name" value="TetR family transcriptional regulator"/>
    <property type="match status" value="1"/>
</dbReference>
<protein>
    <submittedName>
        <fullName evidence="7">AcrR family transcriptional regulator</fullName>
    </submittedName>
</protein>